<evidence type="ECO:0000313" key="3">
    <source>
        <dbReference type="Proteomes" id="UP001059041"/>
    </source>
</evidence>
<evidence type="ECO:0000256" key="1">
    <source>
        <dbReference type="SAM" id="SignalP"/>
    </source>
</evidence>
<dbReference type="Proteomes" id="UP001059041">
    <property type="component" value="Linkage Group LG14"/>
</dbReference>
<dbReference type="EMBL" id="JAFHDT010000014">
    <property type="protein sequence ID" value="KAI7800737.1"/>
    <property type="molecule type" value="Genomic_DNA"/>
</dbReference>
<comment type="caution">
    <text evidence="2">The sequence shown here is derived from an EMBL/GenBank/DDBJ whole genome shotgun (WGS) entry which is preliminary data.</text>
</comment>
<keyword evidence="3" id="KW-1185">Reference proteome</keyword>
<dbReference type="AlphaFoldDB" id="A0A9W7TRA6"/>
<dbReference type="InterPro" id="IPR040958">
    <property type="entry name" value="SNAD1"/>
</dbReference>
<reference evidence="2" key="1">
    <citation type="submission" date="2021-02" db="EMBL/GenBank/DDBJ databases">
        <title>Comparative genomics reveals that relaxation of natural selection precedes convergent phenotypic evolution of cavefish.</title>
        <authorList>
            <person name="Peng Z."/>
        </authorList>
    </citation>
    <scope>NUCLEOTIDE SEQUENCE</scope>
    <source>
        <tissue evidence="2">Muscle</tissue>
    </source>
</reference>
<feature type="chain" id="PRO_5040962554" evidence="1">
    <location>
        <begin position="26"/>
        <end position="597"/>
    </location>
</feature>
<proteinExistence type="predicted"/>
<feature type="signal peptide" evidence="1">
    <location>
        <begin position="1"/>
        <end position="25"/>
    </location>
</feature>
<dbReference type="Pfam" id="PF18744">
    <property type="entry name" value="SNAD1"/>
    <property type="match status" value="3"/>
</dbReference>
<organism evidence="2 3">
    <name type="scientific">Triplophysa rosa</name>
    <name type="common">Cave loach</name>
    <dbReference type="NCBI Taxonomy" id="992332"/>
    <lineage>
        <taxon>Eukaryota</taxon>
        <taxon>Metazoa</taxon>
        <taxon>Chordata</taxon>
        <taxon>Craniata</taxon>
        <taxon>Vertebrata</taxon>
        <taxon>Euteleostomi</taxon>
        <taxon>Actinopterygii</taxon>
        <taxon>Neopterygii</taxon>
        <taxon>Teleostei</taxon>
        <taxon>Ostariophysi</taxon>
        <taxon>Cypriniformes</taxon>
        <taxon>Nemacheilidae</taxon>
        <taxon>Triplophysa</taxon>
    </lineage>
</organism>
<protein>
    <submittedName>
        <fullName evidence="2">Uncharacterized protein</fullName>
    </submittedName>
</protein>
<keyword evidence="1" id="KW-0732">Signal</keyword>
<gene>
    <name evidence="2" type="ORF">IRJ41_011034</name>
</gene>
<evidence type="ECO:0000313" key="2">
    <source>
        <dbReference type="EMBL" id="KAI7800737.1"/>
    </source>
</evidence>
<sequence>MFTASLSGVLLLFLLHHSTLKSVDGKNIDSNTLARVITFFEQNYKIVNEHKQELQYAVAINVPTDQCEAGFQPSKDNFLTNENPTDVKRDIVNKQYPVYKGTELIAAGVKKVSQSNFIHSERLLLNPTVEIPTTPMQNLLNTRVDSCTILFSLNSPCSKTCLNVNSPNKILPGLANWSAHKSIKALVFKKVFKGEGSTDILREALQRIADNVPLYRCVNNDECFSCGGRNNLPIDEKCLTNYEKGEQFAVAINVPKEQCKDGYDESSFLKDDKGEDVKPVIGKNNNNIYNGKELIAAGTTKDGHSEFLLMADNGGISALESLLKKREAGCVIFYTLLSPCIDGCLQNENILSGLEKLKEFTGIKAFVYTHIYDEDKNKNYLQNELMKIADYVPLYRTVDFVKSNYYGMSYEDILPDLPASSGLLQSGYHYTILGPKVGQYAAAINVPTEQCSQNFQPSAENFLISDPSGNVKNVIMGNNNPVYRGTELIAAGVQTQPNPAHSEFLLLNPVNNSPLTDLLNRKKNACVFYTLNSPCMNTCLNGYYNIIPGIDELKNYQGIKAFVFKNIWTHDQGEANNEKLKENLKKIADRVTLLRCI</sequence>
<name>A0A9W7TRA6_TRIRA</name>
<accession>A0A9W7TRA6</accession>